<protein>
    <submittedName>
        <fullName evidence="2">Uncharacterized protein</fullName>
    </submittedName>
</protein>
<feature type="region of interest" description="Disordered" evidence="1">
    <location>
        <begin position="1"/>
        <end position="32"/>
    </location>
</feature>
<feature type="compositionally biased region" description="Polar residues" evidence="1">
    <location>
        <begin position="1"/>
        <end position="22"/>
    </location>
</feature>
<reference evidence="2 3" key="1">
    <citation type="journal article" date="2019" name="G3 (Bethesda)">
        <title>Sequencing of a Wild Apple (Malus baccata) Genome Unravels the Differences Between Cultivated and Wild Apple Species Regarding Disease Resistance and Cold Tolerance.</title>
        <authorList>
            <person name="Chen X."/>
        </authorList>
    </citation>
    <scope>NUCLEOTIDE SEQUENCE [LARGE SCALE GENOMIC DNA]</scope>
    <source>
        <strain evidence="3">cv. Shandingzi</strain>
        <tissue evidence="2">Leaves</tissue>
    </source>
</reference>
<gene>
    <name evidence="2" type="ORF">C1H46_009351</name>
</gene>
<organism evidence="2 3">
    <name type="scientific">Malus baccata</name>
    <name type="common">Siberian crab apple</name>
    <name type="synonym">Pyrus baccata</name>
    <dbReference type="NCBI Taxonomy" id="106549"/>
    <lineage>
        <taxon>Eukaryota</taxon>
        <taxon>Viridiplantae</taxon>
        <taxon>Streptophyta</taxon>
        <taxon>Embryophyta</taxon>
        <taxon>Tracheophyta</taxon>
        <taxon>Spermatophyta</taxon>
        <taxon>Magnoliopsida</taxon>
        <taxon>eudicotyledons</taxon>
        <taxon>Gunneridae</taxon>
        <taxon>Pentapetalae</taxon>
        <taxon>rosids</taxon>
        <taxon>fabids</taxon>
        <taxon>Rosales</taxon>
        <taxon>Rosaceae</taxon>
        <taxon>Amygdaloideae</taxon>
        <taxon>Maleae</taxon>
        <taxon>Malus</taxon>
    </lineage>
</organism>
<keyword evidence="3" id="KW-1185">Reference proteome</keyword>
<evidence type="ECO:0000313" key="3">
    <source>
        <dbReference type="Proteomes" id="UP000315295"/>
    </source>
</evidence>
<accession>A0A540N213</accession>
<dbReference type="EMBL" id="VIEB01000129">
    <property type="protein sequence ID" value="TQE05059.1"/>
    <property type="molecule type" value="Genomic_DNA"/>
</dbReference>
<sequence>MTKRGQGSLSQETPHLNSTKDQIPSVKGHSKKRWQWDSVTLEQSTQMKGADRAKVKIISIVESLHLIDNQIMKLILGIF</sequence>
<comment type="caution">
    <text evidence="2">The sequence shown here is derived from an EMBL/GenBank/DDBJ whole genome shotgun (WGS) entry which is preliminary data.</text>
</comment>
<dbReference type="Proteomes" id="UP000315295">
    <property type="component" value="Unassembled WGS sequence"/>
</dbReference>
<name>A0A540N213_MALBA</name>
<evidence type="ECO:0000313" key="2">
    <source>
        <dbReference type="EMBL" id="TQE05059.1"/>
    </source>
</evidence>
<dbReference type="AlphaFoldDB" id="A0A540N213"/>
<proteinExistence type="predicted"/>
<evidence type="ECO:0000256" key="1">
    <source>
        <dbReference type="SAM" id="MobiDB-lite"/>
    </source>
</evidence>